<dbReference type="Proteomes" id="UP000202440">
    <property type="component" value="Chromosome"/>
</dbReference>
<dbReference type="KEGG" id="bsan:CHH28_10070"/>
<name>A0A222FK29_9GAMM</name>
<keyword evidence="2" id="KW-1185">Reference proteome</keyword>
<evidence type="ECO:0000313" key="1">
    <source>
        <dbReference type="EMBL" id="ASP39002.1"/>
    </source>
</evidence>
<dbReference type="SUPFAM" id="SSF53850">
    <property type="entry name" value="Periplasmic binding protein-like II"/>
    <property type="match status" value="1"/>
</dbReference>
<dbReference type="AlphaFoldDB" id="A0A222FK29"/>
<sequence length="261" mass="30196">MRQVAALDVKVSDSRESNIYMDALRWLLEYSGEDVRLVQTDHPVSTQKRKVAMVLNKEIDIMYAGTSAELEATLTPLRYPISRGLIGHRLLIVNQQHHASYDQITQVAQLALHPALLGFGWTEVDMFRNNGLLVYERSYDDIFTVIDQGHPGYFSRGILEVYGELEDRPELTNLMVHPQLMMSYPSAMYFFVHHDNQQLAQLISQAFINSHEDGSYQRFFYDHPLVRHALEAANVSQRTNIGVDNAWFPQQSRQVDDRFWH</sequence>
<proteinExistence type="predicted"/>
<accession>A0A222FK29</accession>
<protein>
    <recommendedName>
        <fullName evidence="3">Solute-binding protein family 3/N-terminal domain-containing protein</fullName>
    </recommendedName>
</protein>
<dbReference type="OrthoDB" id="547680at2"/>
<dbReference type="RefSeq" id="WP_094060186.1">
    <property type="nucleotide sequence ID" value="NZ_CP022530.1"/>
</dbReference>
<dbReference type="EMBL" id="CP022530">
    <property type="protein sequence ID" value="ASP39002.1"/>
    <property type="molecule type" value="Genomic_DNA"/>
</dbReference>
<organism evidence="1 2">
    <name type="scientific">Bacterioplanes sanyensis</name>
    <dbReference type="NCBI Taxonomy" id="1249553"/>
    <lineage>
        <taxon>Bacteria</taxon>
        <taxon>Pseudomonadati</taxon>
        <taxon>Pseudomonadota</taxon>
        <taxon>Gammaproteobacteria</taxon>
        <taxon>Oceanospirillales</taxon>
        <taxon>Oceanospirillaceae</taxon>
        <taxon>Bacterioplanes</taxon>
    </lineage>
</organism>
<evidence type="ECO:0000313" key="2">
    <source>
        <dbReference type="Proteomes" id="UP000202440"/>
    </source>
</evidence>
<gene>
    <name evidence="1" type="ORF">CHH28_10070</name>
</gene>
<reference evidence="1 2" key="1">
    <citation type="submission" date="2017-07" db="EMBL/GenBank/DDBJ databases">
        <title>Annotated genome sequence of Bacterioplanes sanyensis isolated from Red Sea.</title>
        <authorList>
            <person name="Rehman Z.U."/>
        </authorList>
    </citation>
    <scope>NUCLEOTIDE SEQUENCE [LARGE SCALE GENOMIC DNA]</scope>
    <source>
        <strain evidence="1 2">NV9</strain>
    </source>
</reference>
<evidence type="ECO:0008006" key="3">
    <source>
        <dbReference type="Google" id="ProtNLM"/>
    </source>
</evidence>